<name>A0A2K8KRW0_9GAMM</name>
<evidence type="ECO:0000313" key="1">
    <source>
        <dbReference type="EMBL" id="ATX76044.1"/>
    </source>
</evidence>
<gene>
    <name evidence="1" type="ORF">REIFOR_00876</name>
</gene>
<sequence length="188" mass="21381">MTGRANQPRDLVWDLEDFRSPDNAMRFFNLFKNSFMVYSSSVEKLYCAYSSQLTGPMDRKRMVVLPDFNQFESIFSRINATAVSETSIVIYPKVIQGKTRLLLSGHAKAAGTIETLPLKQGLKALKMGYFDQNPISPALMLGDLREFPEKPLPYLRLHSINCAQLTSLSDFERRDISKGAWAKLVNFM</sequence>
<dbReference type="KEGG" id="rfo:REIFOR_00876"/>
<accession>A0A2K8KRW0</accession>
<keyword evidence="2" id="KW-1185">Reference proteome</keyword>
<evidence type="ECO:0000313" key="2">
    <source>
        <dbReference type="Proteomes" id="UP000229757"/>
    </source>
</evidence>
<reference evidence="1 2" key="1">
    <citation type="journal article" date="2017" name="Environ. Microbiol.">
        <title>Genomic and physiological analyses of 'Reinekea forsetii' reveal a versatile opportunistic lifestyle during spring algae blooms.</title>
        <authorList>
            <person name="Avci B."/>
            <person name="Hahnke R.L."/>
            <person name="Chafee M."/>
            <person name="Fischer T."/>
            <person name="Gruber-Vodicka H."/>
            <person name="Tegetmeyer H.E."/>
            <person name="Harder J."/>
            <person name="Fuchs B.M."/>
            <person name="Amann R.I."/>
            <person name="Teeling H."/>
        </authorList>
    </citation>
    <scope>NUCLEOTIDE SEQUENCE [LARGE SCALE GENOMIC DNA]</scope>
    <source>
        <strain evidence="1 2">Hel1_31_D35</strain>
    </source>
</reference>
<dbReference type="Proteomes" id="UP000229757">
    <property type="component" value="Chromosome"/>
</dbReference>
<dbReference type="AlphaFoldDB" id="A0A2K8KRW0"/>
<protein>
    <submittedName>
        <fullName evidence="1">Uncharacterized protein</fullName>
    </submittedName>
</protein>
<organism evidence="1 2">
    <name type="scientific">Reinekea forsetii</name>
    <dbReference type="NCBI Taxonomy" id="1336806"/>
    <lineage>
        <taxon>Bacteria</taxon>
        <taxon>Pseudomonadati</taxon>
        <taxon>Pseudomonadota</taxon>
        <taxon>Gammaproteobacteria</taxon>
        <taxon>Oceanospirillales</taxon>
        <taxon>Saccharospirillaceae</taxon>
        <taxon>Reinekea</taxon>
    </lineage>
</organism>
<dbReference type="EMBL" id="CP011797">
    <property type="protein sequence ID" value="ATX76044.1"/>
    <property type="molecule type" value="Genomic_DNA"/>
</dbReference>
<proteinExistence type="predicted"/>
<dbReference type="RefSeq" id="WP_100256415.1">
    <property type="nucleotide sequence ID" value="NZ_CP011797.1"/>
</dbReference>
<dbReference type="OrthoDB" id="6076461at2"/>